<gene>
    <name evidence="2" type="ORF">MGAL_10B076010</name>
</gene>
<evidence type="ECO:0000259" key="1">
    <source>
        <dbReference type="Pfam" id="PF18738"/>
    </source>
</evidence>
<organism evidence="2 3">
    <name type="scientific">Mytilus galloprovincialis</name>
    <name type="common">Mediterranean mussel</name>
    <dbReference type="NCBI Taxonomy" id="29158"/>
    <lineage>
        <taxon>Eukaryota</taxon>
        <taxon>Metazoa</taxon>
        <taxon>Spiralia</taxon>
        <taxon>Lophotrochozoa</taxon>
        <taxon>Mollusca</taxon>
        <taxon>Bivalvia</taxon>
        <taxon>Autobranchia</taxon>
        <taxon>Pteriomorphia</taxon>
        <taxon>Mytilida</taxon>
        <taxon>Mytiloidea</taxon>
        <taxon>Mytilidae</taxon>
        <taxon>Mytilinae</taxon>
        <taxon>Mytilus</taxon>
    </lineage>
</organism>
<reference evidence="2" key="1">
    <citation type="submission" date="2018-11" db="EMBL/GenBank/DDBJ databases">
        <authorList>
            <person name="Alioto T."/>
            <person name="Alioto T."/>
        </authorList>
    </citation>
    <scope>NUCLEOTIDE SEQUENCE</scope>
</reference>
<keyword evidence="3" id="KW-1185">Reference proteome</keyword>
<accession>A0A8B6D530</accession>
<evidence type="ECO:0000313" key="2">
    <source>
        <dbReference type="EMBL" id="VDI13538.1"/>
    </source>
</evidence>
<name>A0A8B6D530_MYTGA</name>
<comment type="caution">
    <text evidence="2">The sequence shown here is derived from an EMBL/GenBank/DDBJ whole genome shotgun (WGS) entry which is preliminary data.</text>
</comment>
<dbReference type="EMBL" id="UYJE01002783">
    <property type="protein sequence ID" value="VDI13538.1"/>
    <property type="molecule type" value="Genomic_DNA"/>
</dbReference>
<dbReference type="Pfam" id="PF18738">
    <property type="entry name" value="HEPN_DZIP3"/>
    <property type="match status" value="1"/>
</dbReference>
<sequence>MPPVLSKADTTKEQNYFIRAFMLIFEVGTKCLRKEFDRELHPKQLRRVLNANRNKLYNALNSTQRQQLYPRRGHNVVTSTDLDITLMLLLLKHLAGRNIGDMFPSEWDESKDADLTRLKWYRNQICHLPASRITHETFVSWSKGLRQVFKRLDPELEEEAKQRIEDDLSTFENDIRFYLCQLGTVLHTFGCNIFSKLTKMFWYLPALDQMCCMLSVLELHFWNFPPHHLIWHEFQDSYQREPDIMFFERTGSFSDDIQDAVCDSSSTNVKGITQSTDGHVIQIECKKCPYVIKGDKKLTKQLIPNDIIEMICTCENTSMTARICLATLFSYILTGHYSHRKIMNASKQSTTDATQKQAKEGESFVCFEPHIHNFIEWESTFNEESFLLTNSSTINPSDIPCGSFLVSGIGVCNTVCCNQNLLN</sequence>
<dbReference type="Proteomes" id="UP000596742">
    <property type="component" value="Unassembled WGS sequence"/>
</dbReference>
<dbReference type="AlphaFoldDB" id="A0A8B6D530"/>
<dbReference type="InterPro" id="IPR041249">
    <property type="entry name" value="HEPN_DZIP3"/>
</dbReference>
<proteinExistence type="predicted"/>
<evidence type="ECO:0000313" key="3">
    <source>
        <dbReference type="Proteomes" id="UP000596742"/>
    </source>
</evidence>
<protein>
    <recommendedName>
        <fullName evidence="1">DZIP3-like HEPN domain-containing protein</fullName>
    </recommendedName>
</protein>
<feature type="domain" description="DZIP3-like HEPN" evidence="1">
    <location>
        <begin position="42"/>
        <end position="164"/>
    </location>
</feature>